<proteinExistence type="predicted"/>
<protein>
    <submittedName>
        <fullName evidence="2">Uncharacterized protein</fullName>
    </submittedName>
</protein>
<feature type="region of interest" description="Disordered" evidence="1">
    <location>
        <begin position="35"/>
        <end position="62"/>
    </location>
</feature>
<evidence type="ECO:0000313" key="3">
    <source>
        <dbReference type="Proteomes" id="UP000275777"/>
    </source>
</evidence>
<feature type="compositionally biased region" description="Low complexity" evidence="1">
    <location>
        <begin position="41"/>
        <end position="62"/>
    </location>
</feature>
<gene>
    <name evidence="2" type="ORF">NCTC9695_04929</name>
</gene>
<name>A0A3S4IA70_CHRVL</name>
<reference evidence="2 3" key="1">
    <citation type="submission" date="2018-12" db="EMBL/GenBank/DDBJ databases">
        <authorList>
            <consortium name="Pathogen Informatics"/>
        </authorList>
    </citation>
    <scope>NUCLEOTIDE SEQUENCE [LARGE SCALE GENOMIC DNA]</scope>
    <source>
        <strain evidence="2 3">NCTC9695</strain>
    </source>
</reference>
<sequence>MNPAWRIRAKFEAGQTKSRRKAGWEERDRVANAVTRGSCCRSSPWPTASSPPSRRGNSAAPSSCAISACCNSSSRIWRTMARLRASSGGKALRWLSRWAPTWRSVSCRKPRFHLSPSTPAATPSASDPVYHSGLSRLGGRPARGCGARSRPGAPPPPAPPGAAPRAPTRRARSMPALVQRLRAHLAAVIDPHQSQGMLLLRRGKIRLGDVLVRMRAAAVRRCAERAQPLSSSVINLSSIGRSS</sequence>
<accession>A0A3S4IA70</accession>
<dbReference type="AlphaFoldDB" id="A0A3S4IA70"/>
<feature type="compositionally biased region" description="Low complexity" evidence="1">
    <location>
        <begin position="138"/>
        <end position="151"/>
    </location>
</feature>
<feature type="compositionally biased region" description="Pro residues" evidence="1">
    <location>
        <begin position="152"/>
        <end position="162"/>
    </location>
</feature>
<feature type="region of interest" description="Disordered" evidence="1">
    <location>
        <begin position="115"/>
        <end position="171"/>
    </location>
</feature>
<dbReference type="EMBL" id="LR134182">
    <property type="protein sequence ID" value="VEB44439.1"/>
    <property type="molecule type" value="Genomic_DNA"/>
</dbReference>
<evidence type="ECO:0000256" key="1">
    <source>
        <dbReference type="SAM" id="MobiDB-lite"/>
    </source>
</evidence>
<feature type="compositionally biased region" description="Low complexity" evidence="1">
    <location>
        <begin position="115"/>
        <end position="126"/>
    </location>
</feature>
<organism evidence="2 3">
    <name type="scientific">Chromobacterium violaceum</name>
    <dbReference type="NCBI Taxonomy" id="536"/>
    <lineage>
        <taxon>Bacteria</taxon>
        <taxon>Pseudomonadati</taxon>
        <taxon>Pseudomonadota</taxon>
        <taxon>Betaproteobacteria</taxon>
        <taxon>Neisseriales</taxon>
        <taxon>Chromobacteriaceae</taxon>
        <taxon>Chromobacterium</taxon>
    </lineage>
</organism>
<dbReference type="Proteomes" id="UP000275777">
    <property type="component" value="Chromosome"/>
</dbReference>
<evidence type="ECO:0000313" key="2">
    <source>
        <dbReference type="EMBL" id="VEB44439.1"/>
    </source>
</evidence>